<dbReference type="AlphaFoldDB" id="A0A0A8YRP3"/>
<proteinExistence type="predicted"/>
<protein>
    <submittedName>
        <fullName evidence="1">Uncharacterized protein</fullName>
    </submittedName>
</protein>
<reference evidence="1" key="1">
    <citation type="submission" date="2014-09" db="EMBL/GenBank/DDBJ databases">
        <authorList>
            <person name="Magalhaes I.L.F."/>
            <person name="Oliveira U."/>
            <person name="Santos F.R."/>
            <person name="Vidigal T.H.D.A."/>
            <person name="Brescovit A.D."/>
            <person name="Santos A.J."/>
        </authorList>
    </citation>
    <scope>NUCLEOTIDE SEQUENCE</scope>
    <source>
        <tissue evidence="1">Shoot tissue taken approximately 20 cm above the soil surface</tissue>
    </source>
</reference>
<name>A0A0A8YRP3_ARUDO</name>
<reference evidence="1" key="2">
    <citation type="journal article" date="2015" name="Data Brief">
        <title>Shoot transcriptome of the giant reed, Arundo donax.</title>
        <authorList>
            <person name="Barrero R.A."/>
            <person name="Guerrero F.D."/>
            <person name="Moolhuijzen P."/>
            <person name="Goolsby J.A."/>
            <person name="Tidwell J."/>
            <person name="Bellgard S.E."/>
            <person name="Bellgard M.I."/>
        </authorList>
    </citation>
    <scope>NUCLEOTIDE SEQUENCE</scope>
    <source>
        <tissue evidence="1">Shoot tissue taken approximately 20 cm above the soil surface</tissue>
    </source>
</reference>
<accession>A0A0A8YRP3</accession>
<evidence type="ECO:0000313" key="1">
    <source>
        <dbReference type="EMBL" id="JAD29544.1"/>
    </source>
</evidence>
<sequence length="18" mass="2211">MFTYFQTSIDSMERILNN</sequence>
<dbReference type="EMBL" id="GBRH01268351">
    <property type="protein sequence ID" value="JAD29544.1"/>
    <property type="molecule type" value="Transcribed_RNA"/>
</dbReference>
<organism evidence="1">
    <name type="scientific">Arundo donax</name>
    <name type="common">Giant reed</name>
    <name type="synonym">Donax arundinaceus</name>
    <dbReference type="NCBI Taxonomy" id="35708"/>
    <lineage>
        <taxon>Eukaryota</taxon>
        <taxon>Viridiplantae</taxon>
        <taxon>Streptophyta</taxon>
        <taxon>Embryophyta</taxon>
        <taxon>Tracheophyta</taxon>
        <taxon>Spermatophyta</taxon>
        <taxon>Magnoliopsida</taxon>
        <taxon>Liliopsida</taxon>
        <taxon>Poales</taxon>
        <taxon>Poaceae</taxon>
        <taxon>PACMAD clade</taxon>
        <taxon>Arundinoideae</taxon>
        <taxon>Arundineae</taxon>
        <taxon>Arundo</taxon>
    </lineage>
</organism>